<dbReference type="RefSeq" id="XP_016248351.1">
    <property type="nucleotide sequence ID" value="XM_016394932.1"/>
</dbReference>
<dbReference type="InterPro" id="IPR041698">
    <property type="entry name" value="Methyltransf_25"/>
</dbReference>
<evidence type="ECO:0000313" key="3">
    <source>
        <dbReference type="Proteomes" id="UP000054466"/>
    </source>
</evidence>
<dbReference type="VEuPathDB" id="FungiDB:PV07_07817"/>
<dbReference type="PANTHER" id="PTHR43591">
    <property type="entry name" value="METHYLTRANSFERASE"/>
    <property type="match status" value="1"/>
</dbReference>
<keyword evidence="3" id="KW-1185">Reference proteome</keyword>
<dbReference type="SUPFAM" id="SSF53335">
    <property type="entry name" value="S-adenosyl-L-methionine-dependent methyltransferases"/>
    <property type="match status" value="1"/>
</dbReference>
<proteinExistence type="predicted"/>
<dbReference type="Gene3D" id="3.40.50.150">
    <property type="entry name" value="Vaccinia Virus protein VP39"/>
    <property type="match status" value="1"/>
</dbReference>
<name>A0A0D2CCT3_9EURO</name>
<feature type="domain" description="Methyltransferase" evidence="1">
    <location>
        <begin position="40"/>
        <end position="140"/>
    </location>
</feature>
<gene>
    <name evidence="2" type="ORF">PV07_07817</name>
</gene>
<accession>A0A0D2CCT3</accession>
<dbReference type="HOGENOM" id="CLU_065416_0_0_1"/>
<organism evidence="2 3">
    <name type="scientific">Cladophialophora immunda</name>
    <dbReference type="NCBI Taxonomy" id="569365"/>
    <lineage>
        <taxon>Eukaryota</taxon>
        <taxon>Fungi</taxon>
        <taxon>Dikarya</taxon>
        <taxon>Ascomycota</taxon>
        <taxon>Pezizomycotina</taxon>
        <taxon>Eurotiomycetes</taxon>
        <taxon>Chaetothyriomycetidae</taxon>
        <taxon>Chaetothyriales</taxon>
        <taxon>Herpotrichiellaceae</taxon>
        <taxon>Cladophialophora</taxon>
    </lineage>
</organism>
<dbReference type="CDD" id="cd02440">
    <property type="entry name" value="AdoMet_MTases"/>
    <property type="match status" value="1"/>
</dbReference>
<dbReference type="InterPro" id="IPR029063">
    <property type="entry name" value="SAM-dependent_MTases_sf"/>
</dbReference>
<dbReference type="AlphaFoldDB" id="A0A0D2CCT3"/>
<reference evidence="2 3" key="1">
    <citation type="submission" date="2015-01" db="EMBL/GenBank/DDBJ databases">
        <title>The Genome Sequence of Cladophialophora immunda CBS83496.</title>
        <authorList>
            <consortium name="The Broad Institute Genomics Platform"/>
            <person name="Cuomo C."/>
            <person name="de Hoog S."/>
            <person name="Gorbushina A."/>
            <person name="Stielow B."/>
            <person name="Teixiera M."/>
            <person name="Abouelleil A."/>
            <person name="Chapman S.B."/>
            <person name="Priest M."/>
            <person name="Young S.K."/>
            <person name="Wortman J."/>
            <person name="Nusbaum C."/>
            <person name="Birren B."/>
        </authorList>
    </citation>
    <scope>NUCLEOTIDE SEQUENCE [LARGE SCALE GENOMIC DNA]</scope>
    <source>
        <strain evidence="2 3">CBS 83496</strain>
    </source>
</reference>
<dbReference type="OrthoDB" id="2013972at2759"/>
<evidence type="ECO:0000259" key="1">
    <source>
        <dbReference type="Pfam" id="PF13649"/>
    </source>
</evidence>
<dbReference type="EMBL" id="KN847043">
    <property type="protein sequence ID" value="KIW28135.1"/>
    <property type="molecule type" value="Genomic_DNA"/>
</dbReference>
<dbReference type="GeneID" id="27347011"/>
<sequence length="278" mass="31242">MDPAQFDKMFSQADRIMGPFAEVLLRQANFPPMADSRLVVLDQACGSGVVSSHIMSRLSAEEKSRLDLTCADISDAMISNVSRRIETSGWDNVSAVKTDAMDTKFPSSHFTHIFFNFGPQILSNPLDGIRECHRILRSGGVLSCSTWQDVPWWADYRAGIAKDPSLPPFPSDEQLGHAFSDTTERWNSVEDVKAHMQECGFRDAEVQVVENTTKMDVAEVEAMLPYSLDMMVQKFWKDKFEQFKEPARRAILDHMKDKYGSGPVVWKWVGIVAGGRKG</sequence>
<dbReference type="Proteomes" id="UP000054466">
    <property type="component" value="Unassembled WGS sequence"/>
</dbReference>
<evidence type="ECO:0000313" key="2">
    <source>
        <dbReference type="EMBL" id="KIW28135.1"/>
    </source>
</evidence>
<protein>
    <recommendedName>
        <fullName evidence="1">Methyltransferase domain-containing protein</fullName>
    </recommendedName>
</protein>
<dbReference type="Pfam" id="PF13649">
    <property type="entry name" value="Methyltransf_25"/>
    <property type="match status" value="1"/>
</dbReference>